<gene>
    <name evidence="3" type="ORF">UFOVP1003_26</name>
    <name evidence="4" type="ORF">UFOVP1153_42</name>
    <name evidence="1" type="ORF">UFOVP493_42</name>
    <name evidence="2" type="ORF">UFOVP829_10</name>
</gene>
<proteinExistence type="predicted"/>
<evidence type="ECO:0000313" key="3">
    <source>
        <dbReference type="EMBL" id="CAB4177650.1"/>
    </source>
</evidence>
<evidence type="ECO:0000313" key="4">
    <source>
        <dbReference type="EMBL" id="CAB4187653.1"/>
    </source>
</evidence>
<dbReference type="EMBL" id="LR796473">
    <property type="protein sequence ID" value="CAB4146838.1"/>
    <property type="molecule type" value="Genomic_DNA"/>
</dbReference>
<evidence type="ECO:0000313" key="2">
    <source>
        <dbReference type="EMBL" id="CAB4164188.1"/>
    </source>
</evidence>
<sequence length="112" mass="11171">MAYYAGKFATLTIGGVAYPMDSWSLDQTMEEVEVTNFTSGGGRQVIAGIAGGSMSASGPYSGAAPTVGATGTVIFDVGGGSTASKTILLTSVKTATAVKDKATLDVSGSITY</sequence>
<organism evidence="1">
    <name type="scientific">uncultured Caudovirales phage</name>
    <dbReference type="NCBI Taxonomy" id="2100421"/>
    <lineage>
        <taxon>Viruses</taxon>
        <taxon>Duplodnaviria</taxon>
        <taxon>Heunggongvirae</taxon>
        <taxon>Uroviricota</taxon>
        <taxon>Caudoviricetes</taxon>
        <taxon>Peduoviridae</taxon>
        <taxon>Maltschvirus</taxon>
        <taxon>Maltschvirus maltsch</taxon>
    </lineage>
</organism>
<reference evidence="1" key="1">
    <citation type="submission" date="2020-04" db="EMBL/GenBank/DDBJ databases">
        <authorList>
            <person name="Chiriac C."/>
            <person name="Salcher M."/>
            <person name="Ghai R."/>
            <person name="Kavagutti S V."/>
        </authorList>
    </citation>
    <scope>NUCLEOTIDE SEQUENCE</scope>
</reference>
<name>A0A6J5MJU9_9CAUD</name>
<dbReference type="EMBL" id="LR796951">
    <property type="protein sequence ID" value="CAB4177650.1"/>
    <property type="molecule type" value="Genomic_DNA"/>
</dbReference>
<accession>A0A6J5MJU9</accession>
<dbReference type="EMBL" id="LR797104">
    <property type="protein sequence ID" value="CAB4187653.1"/>
    <property type="molecule type" value="Genomic_DNA"/>
</dbReference>
<protein>
    <submittedName>
        <fullName evidence="1">Uncharacterized protein</fullName>
    </submittedName>
</protein>
<evidence type="ECO:0000313" key="1">
    <source>
        <dbReference type="EMBL" id="CAB4146838.1"/>
    </source>
</evidence>
<dbReference type="EMBL" id="LR796764">
    <property type="protein sequence ID" value="CAB4164188.1"/>
    <property type="molecule type" value="Genomic_DNA"/>
</dbReference>